<dbReference type="CDD" id="cd15831">
    <property type="entry name" value="BTAD"/>
    <property type="match status" value="1"/>
</dbReference>
<evidence type="ECO:0000256" key="4">
    <source>
        <dbReference type="ARBA" id="ARBA00023163"/>
    </source>
</evidence>
<keyword evidence="4" id="KW-0804">Transcription</keyword>
<proteinExistence type="inferred from homology"/>
<dbReference type="SMART" id="SM01043">
    <property type="entry name" value="BTAD"/>
    <property type="match status" value="1"/>
</dbReference>
<evidence type="ECO:0000256" key="1">
    <source>
        <dbReference type="ARBA" id="ARBA00005820"/>
    </source>
</evidence>
<dbReference type="InterPro" id="IPR001867">
    <property type="entry name" value="OmpR/PhoB-type_DNA-bd"/>
</dbReference>
<feature type="region of interest" description="Disordered" evidence="6">
    <location>
        <begin position="287"/>
        <end position="307"/>
    </location>
</feature>
<feature type="compositionally biased region" description="Low complexity" evidence="6">
    <location>
        <begin position="298"/>
        <end position="307"/>
    </location>
</feature>
<evidence type="ECO:0000256" key="2">
    <source>
        <dbReference type="ARBA" id="ARBA00023015"/>
    </source>
</evidence>
<comment type="similarity">
    <text evidence="1">Belongs to the AfsR/DnrI/RedD regulatory family.</text>
</comment>
<dbReference type="EMBL" id="JBHSKD010000007">
    <property type="protein sequence ID" value="MFC5176494.1"/>
    <property type="molecule type" value="Genomic_DNA"/>
</dbReference>
<dbReference type="PANTHER" id="PTHR35807:SF1">
    <property type="entry name" value="TRANSCRIPTIONAL REGULATOR REDD"/>
    <property type="match status" value="1"/>
</dbReference>
<dbReference type="InterPro" id="IPR051677">
    <property type="entry name" value="AfsR-DnrI-RedD_regulator"/>
</dbReference>
<feature type="DNA-binding region" description="OmpR/PhoB-type" evidence="5">
    <location>
        <begin position="1"/>
        <end position="97"/>
    </location>
</feature>
<dbReference type="SMART" id="SM00862">
    <property type="entry name" value="Trans_reg_C"/>
    <property type="match status" value="1"/>
</dbReference>
<reference evidence="9" key="1">
    <citation type="journal article" date="2019" name="Int. J. Syst. Evol. Microbiol.">
        <title>The Global Catalogue of Microorganisms (GCM) 10K type strain sequencing project: providing services to taxonomists for standard genome sequencing and annotation.</title>
        <authorList>
            <consortium name="The Broad Institute Genomics Platform"/>
            <consortium name="The Broad Institute Genome Sequencing Center for Infectious Disease"/>
            <person name="Wu L."/>
            <person name="Ma J."/>
        </authorList>
    </citation>
    <scope>NUCLEOTIDE SEQUENCE [LARGE SCALE GENOMIC DNA]</scope>
    <source>
        <strain evidence="9">DFY41</strain>
    </source>
</reference>
<accession>A0ABW0BGP3</accession>
<dbReference type="Pfam" id="PF03704">
    <property type="entry name" value="BTAD"/>
    <property type="match status" value="1"/>
</dbReference>
<dbReference type="SUPFAM" id="SSF46894">
    <property type="entry name" value="C-terminal effector domain of the bipartite response regulators"/>
    <property type="match status" value="1"/>
</dbReference>
<evidence type="ECO:0000256" key="5">
    <source>
        <dbReference type="PROSITE-ProRule" id="PRU01091"/>
    </source>
</evidence>
<dbReference type="Pfam" id="PF00486">
    <property type="entry name" value="Trans_reg_C"/>
    <property type="match status" value="1"/>
</dbReference>
<evidence type="ECO:0000259" key="7">
    <source>
        <dbReference type="PROSITE" id="PS51755"/>
    </source>
</evidence>
<feature type="domain" description="OmpR/PhoB-type" evidence="7">
    <location>
        <begin position="1"/>
        <end position="97"/>
    </location>
</feature>
<protein>
    <submittedName>
        <fullName evidence="8">BTAD domain-containing putative transcriptional regulator</fullName>
    </submittedName>
</protein>
<comment type="caution">
    <text evidence="8">The sequence shown here is derived from an EMBL/GenBank/DDBJ whole genome shotgun (WGS) entry which is preliminary data.</text>
</comment>
<dbReference type="Gene3D" id="1.25.40.10">
    <property type="entry name" value="Tetratricopeptide repeat domain"/>
    <property type="match status" value="1"/>
</dbReference>
<keyword evidence="2" id="KW-0805">Transcription regulation</keyword>
<keyword evidence="3 5" id="KW-0238">DNA-binding</keyword>
<keyword evidence="9" id="KW-1185">Reference proteome</keyword>
<evidence type="ECO:0000256" key="6">
    <source>
        <dbReference type="SAM" id="MobiDB-lite"/>
    </source>
</evidence>
<evidence type="ECO:0000313" key="9">
    <source>
        <dbReference type="Proteomes" id="UP001596087"/>
    </source>
</evidence>
<dbReference type="Pfam" id="PF13191">
    <property type="entry name" value="AAA_16"/>
    <property type="match status" value="1"/>
</dbReference>
<name>A0ABW0BGP3_9ACTN</name>
<dbReference type="InterPro" id="IPR011990">
    <property type="entry name" value="TPR-like_helical_dom_sf"/>
</dbReference>
<gene>
    <name evidence="8" type="ORF">ACFPGP_07410</name>
</gene>
<evidence type="ECO:0000313" key="8">
    <source>
        <dbReference type="EMBL" id="MFC5176494.1"/>
    </source>
</evidence>
<evidence type="ECO:0000256" key="3">
    <source>
        <dbReference type="ARBA" id="ARBA00023125"/>
    </source>
</evidence>
<dbReference type="SUPFAM" id="SSF52540">
    <property type="entry name" value="P-loop containing nucleoside triphosphate hydrolases"/>
    <property type="match status" value="1"/>
</dbReference>
<dbReference type="PROSITE" id="PS51755">
    <property type="entry name" value="OMPR_PHOB"/>
    <property type="match status" value="1"/>
</dbReference>
<dbReference type="SUPFAM" id="SSF48452">
    <property type="entry name" value="TPR-like"/>
    <property type="match status" value="1"/>
</dbReference>
<organism evidence="8 9">
    <name type="scientific">Nocardioides taihuensis</name>
    <dbReference type="NCBI Taxonomy" id="1835606"/>
    <lineage>
        <taxon>Bacteria</taxon>
        <taxon>Bacillati</taxon>
        <taxon>Actinomycetota</taxon>
        <taxon>Actinomycetes</taxon>
        <taxon>Propionibacteriales</taxon>
        <taxon>Nocardioidaceae</taxon>
        <taxon>Nocardioides</taxon>
    </lineage>
</organism>
<dbReference type="InterPro" id="IPR041664">
    <property type="entry name" value="AAA_16"/>
</dbReference>
<dbReference type="RefSeq" id="WP_378588860.1">
    <property type="nucleotide sequence ID" value="NZ_JBHSKD010000007.1"/>
</dbReference>
<dbReference type="Gene3D" id="1.10.10.10">
    <property type="entry name" value="Winged helix-like DNA-binding domain superfamily/Winged helix DNA-binding domain"/>
    <property type="match status" value="1"/>
</dbReference>
<dbReference type="InterPro" id="IPR016032">
    <property type="entry name" value="Sig_transdc_resp-reg_C-effctor"/>
</dbReference>
<dbReference type="Proteomes" id="UP001596087">
    <property type="component" value="Unassembled WGS sequence"/>
</dbReference>
<dbReference type="InterPro" id="IPR027417">
    <property type="entry name" value="P-loop_NTPase"/>
</dbReference>
<dbReference type="InterPro" id="IPR036388">
    <property type="entry name" value="WH-like_DNA-bd_sf"/>
</dbReference>
<dbReference type="InterPro" id="IPR005158">
    <property type="entry name" value="BTAD"/>
</dbReference>
<dbReference type="Gene3D" id="3.40.50.300">
    <property type="entry name" value="P-loop containing nucleotide triphosphate hydrolases"/>
    <property type="match status" value="1"/>
</dbReference>
<dbReference type="PANTHER" id="PTHR35807">
    <property type="entry name" value="TRANSCRIPTIONAL REGULATOR REDD-RELATED"/>
    <property type="match status" value="1"/>
</dbReference>
<sequence length="1134" mass="121069">MRVSVLGATEAWRGEERLLLGSRKRRALVAALALSGGRPVSVDALVDLLWGDAPPDGVAGTLQVYVSGLRRVIEPERAPRAPATVLVTVEPGYALVLPDDGLDAARFDRAVSGAHRLLASAGSQGPEGVAWVPTGLAAADLRGAMASLDEALGLWRGTPYVELEEAPAAVAERARLEELRTVALEDRAVAALALGDHATVAAELEALTARYPLRERLWGLRALALARAGRQADALEALAAVRTVLDEELGLEPGTDLRSLQTAVLRQDPALAWAPPPGADVVEVSTAPAADPHPAPDPQAVTAAPARRPAVVPGVTLPPWPLVGRDRQLLLLIEAWTRAETGVPAFAALTGEPGIGKSRLSAELAGHVVTRGARVLVGRCSQDGGAPALWPWQQVLEQLGEQLEEGGEEDEGSEFRVREGLARRVADAAAAEPVLLVLEDLHWADVASLRVLRMLVDTVASGRLLVLATWRSHPEPTGALADVAESLARRHAERLELTGLGLADVAAVVGSVASVVPDDEQSRRLAERTDGNPFFLVEYARLARDGDLTALLADPDPPTAVTDVVSRRLARLPDDTRALLRWAAVLGRRFTLVDLAAVADLREDDVLDRLDPAVDAGLVREVGADGFSFAHALVRDTVTAATSPARLARAHARTAEVLETRTGRESEVARHWQAAGPAYSGRAWRAAAAAGGVARRRHASDAAVALFTAALDAVALDPEATPLDRYGLLMELAEVYRWTGNWLNLIEVVEAAIGVADELGDIRLLAEAGCGLVRGALWQSPRHGGEHVVVVDALRRALAGLPEEDSELRCRVLLAMSTELYYRVTPDERQALADAGLEMARRLGDPELLVHACEVWAVGTWRPATAPARVEVAEEGVRLARELGHERSYVACLSLLAIALGELGQRARQAEVMALAFPEARRLHLPYALLVLESMEIPWLAMEGRFDEVEASLARIIEVTSGMRLPQAEDGVLGAVGAQLLWSDRAGELAELLKDTVDGPLPTTALHAAIWSRIDRVDEARAVIEARGAIDLSADSWFSMLVWAPACEAAAGLGDRDLAARAYERLTPYAGYAVTGGSGLCIGPVQAFLALAAATVGETELAARHADRAEEMCAEWGIPLCAQWLQEQRQRYGF</sequence>